<dbReference type="Proteomes" id="UP000271974">
    <property type="component" value="Unassembled WGS sequence"/>
</dbReference>
<gene>
    <name evidence="2" type="ORF">EGW08_008838</name>
</gene>
<sequence length="114" mass="11922">MCVCGPGSSTVTTAGLSVADVSDPEEAGGAAAGGARTRRGLQRGGFQASRRSQVWREDQGGQLGMSDHVGCGVRIHLKDKQHAGLFVSQRDVTPINNDSTTDYTRFGGPHNGTH</sequence>
<feature type="region of interest" description="Disordered" evidence="1">
    <location>
        <begin position="1"/>
        <end position="65"/>
    </location>
</feature>
<proteinExistence type="predicted"/>
<comment type="caution">
    <text evidence="2">The sequence shown here is derived from an EMBL/GenBank/DDBJ whole genome shotgun (WGS) entry which is preliminary data.</text>
</comment>
<evidence type="ECO:0000313" key="2">
    <source>
        <dbReference type="EMBL" id="RUS83417.1"/>
    </source>
</evidence>
<dbReference type="EMBL" id="RQTK01000244">
    <property type="protein sequence ID" value="RUS83417.1"/>
    <property type="molecule type" value="Genomic_DNA"/>
</dbReference>
<accession>A0A433TPC6</accession>
<feature type="region of interest" description="Disordered" evidence="1">
    <location>
        <begin position="89"/>
        <end position="114"/>
    </location>
</feature>
<feature type="compositionally biased region" description="Polar residues" evidence="1">
    <location>
        <begin position="90"/>
        <end position="103"/>
    </location>
</feature>
<keyword evidence="3" id="KW-1185">Reference proteome</keyword>
<dbReference type="AlphaFoldDB" id="A0A433TPC6"/>
<name>A0A433TPC6_ELYCH</name>
<protein>
    <submittedName>
        <fullName evidence="2">Uncharacterized protein</fullName>
    </submittedName>
</protein>
<evidence type="ECO:0000313" key="3">
    <source>
        <dbReference type="Proteomes" id="UP000271974"/>
    </source>
</evidence>
<organism evidence="2 3">
    <name type="scientific">Elysia chlorotica</name>
    <name type="common">Eastern emerald elysia</name>
    <name type="synonym">Sea slug</name>
    <dbReference type="NCBI Taxonomy" id="188477"/>
    <lineage>
        <taxon>Eukaryota</taxon>
        <taxon>Metazoa</taxon>
        <taxon>Spiralia</taxon>
        <taxon>Lophotrochozoa</taxon>
        <taxon>Mollusca</taxon>
        <taxon>Gastropoda</taxon>
        <taxon>Heterobranchia</taxon>
        <taxon>Euthyneura</taxon>
        <taxon>Panpulmonata</taxon>
        <taxon>Sacoglossa</taxon>
        <taxon>Placobranchoidea</taxon>
        <taxon>Plakobranchidae</taxon>
        <taxon>Elysia</taxon>
    </lineage>
</organism>
<evidence type="ECO:0000256" key="1">
    <source>
        <dbReference type="SAM" id="MobiDB-lite"/>
    </source>
</evidence>
<reference evidence="2 3" key="1">
    <citation type="submission" date="2019-01" db="EMBL/GenBank/DDBJ databases">
        <title>A draft genome assembly of the solar-powered sea slug Elysia chlorotica.</title>
        <authorList>
            <person name="Cai H."/>
            <person name="Li Q."/>
            <person name="Fang X."/>
            <person name="Li J."/>
            <person name="Curtis N.E."/>
            <person name="Altenburger A."/>
            <person name="Shibata T."/>
            <person name="Feng M."/>
            <person name="Maeda T."/>
            <person name="Schwartz J.A."/>
            <person name="Shigenobu S."/>
            <person name="Lundholm N."/>
            <person name="Nishiyama T."/>
            <person name="Yang H."/>
            <person name="Hasebe M."/>
            <person name="Li S."/>
            <person name="Pierce S.K."/>
            <person name="Wang J."/>
        </authorList>
    </citation>
    <scope>NUCLEOTIDE SEQUENCE [LARGE SCALE GENOMIC DNA]</scope>
    <source>
        <strain evidence="2">EC2010</strain>
        <tissue evidence="2">Whole organism of an adult</tissue>
    </source>
</reference>